<accession>A0A218XEK1</accession>
<reference evidence="2" key="1">
    <citation type="journal article" date="2017" name="Plant J.">
        <title>The pomegranate (Punica granatum L.) genome and the genomics of punicalagin biosynthesis.</title>
        <authorList>
            <person name="Qin G."/>
            <person name="Xu C."/>
            <person name="Ming R."/>
            <person name="Tang H."/>
            <person name="Guyot R."/>
            <person name="Kramer E.M."/>
            <person name="Hu Y."/>
            <person name="Yi X."/>
            <person name="Qi Y."/>
            <person name="Xu X."/>
            <person name="Gao Z."/>
            <person name="Pan H."/>
            <person name="Jian J."/>
            <person name="Tian Y."/>
            <person name="Yue Z."/>
            <person name="Xu Y."/>
        </authorList>
    </citation>
    <scope>NUCLEOTIDE SEQUENCE [LARGE SCALE GENOMIC DNA]</scope>
    <source>
        <strain evidence="2">cv. Dabenzi</strain>
    </source>
</reference>
<name>A0A218XEK1_PUNGR</name>
<comment type="caution">
    <text evidence="1">The sequence shown here is derived from an EMBL/GenBank/DDBJ whole genome shotgun (WGS) entry which is preliminary data.</text>
</comment>
<evidence type="ECO:0000313" key="2">
    <source>
        <dbReference type="Proteomes" id="UP000197138"/>
    </source>
</evidence>
<dbReference type="Proteomes" id="UP000197138">
    <property type="component" value="Unassembled WGS sequence"/>
</dbReference>
<dbReference type="EMBL" id="MTKT01001935">
    <property type="protein sequence ID" value="OWM83109.1"/>
    <property type="molecule type" value="Genomic_DNA"/>
</dbReference>
<evidence type="ECO:0000313" key="1">
    <source>
        <dbReference type="EMBL" id="OWM83109.1"/>
    </source>
</evidence>
<sequence length="66" mass="7377">MEDLQIRKLSHFFRHKAGQVKTVELNVGDTRGTIRAGTCYIVEDVDGFDEVVETSPASVARNQIDL</sequence>
<protein>
    <submittedName>
        <fullName evidence="1">Uncharacterized protein</fullName>
    </submittedName>
</protein>
<proteinExistence type="predicted"/>
<organism evidence="1 2">
    <name type="scientific">Punica granatum</name>
    <name type="common">Pomegranate</name>
    <dbReference type="NCBI Taxonomy" id="22663"/>
    <lineage>
        <taxon>Eukaryota</taxon>
        <taxon>Viridiplantae</taxon>
        <taxon>Streptophyta</taxon>
        <taxon>Embryophyta</taxon>
        <taxon>Tracheophyta</taxon>
        <taxon>Spermatophyta</taxon>
        <taxon>Magnoliopsida</taxon>
        <taxon>eudicotyledons</taxon>
        <taxon>Gunneridae</taxon>
        <taxon>Pentapetalae</taxon>
        <taxon>rosids</taxon>
        <taxon>malvids</taxon>
        <taxon>Myrtales</taxon>
        <taxon>Lythraceae</taxon>
        <taxon>Punica</taxon>
    </lineage>
</organism>
<gene>
    <name evidence="1" type="ORF">CDL15_Pgr011791</name>
</gene>
<dbReference type="AlphaFoldDB" id="A0A218XEK1"/>